<organism evidence="4 5">
    <name type="scientific">Niveomyces insectorum RCEF 264</name>
    <dbReference type="NCBI Taxonomy" id="1081102"/>
    <lineage>
        <taxon>Eukaryota</taxon>
        <taxon>Fungi</taxon>
        <taxon>Dikarya</taxon>
        <taxon>Ascomycota</taxon>
        <taxon>Pezizomycotina</taxon>
        <taxon>Sordariomycetes</taxon>
        <taxon>Hypocreomycetidae</taxon>
        <taxon>Hypocreales</taxon>
        <taxon>Cordycipitaceae</taxon>
        <taxon>Niveomyces</taxon>
    </lineage>
</organism>
<feature type="compositionally biased region" description="Basic and acidic residues" evidence="2">
    <location>
        <begin position="538"/>
        <end position="554"/>
    </location>
</feature>
<feature type="domain" description="Alpha/beta hydrolase fold-3" evidence="3">
    <location>
        <begin position="358"/>
        <end position="413"/>
    </location>
</feature>
<dbReference type="SUPFAM" id="SSF53474">
    <property type="entry name" value="alpha/beta-Hydrolases"/>
    <property type="match status" value="1"/>
</dbReference>
<dbReference type="InterPro" id="IPR029058">
    <property type="entry name" value="AB_hydrolase_fold"/>
</dbReference>
<name>A0A167WUD4_9HYPO</name>
<dbReference type="EMBL" id="AZHD01000004">
    <property type="protein sequence ID" value="OAA64195.1"/>
    <property type="molecule type" value="Genomic_DNA"/>
</dbReference>
<protein>
    <submittedName>
        <fullName evidence="4">Lipase esterase family protein</fullName>
    </submittedName>
</protein>
<feature type="region of interest" description="Disordered" evidence="2">
    <location>
        <begin position="823"/>
        <end position="853"/>
    </location>
</feature>
<dbReference type="STRING" id="1081102.A0A167WUD4"/>
<dbReference type="Pfam" id="PF07859">
    <property type="entry name" value="Abhydrolase_3"/>
    <property type="match status" value="2"/>
</dbReference>
<evidence type="ECO:0000259" key="3">
    <source>
        <dbReference type="Pfam" id="PF07859"/>
    </source>
</evidence>
<proteinExistence type="predicted"/>
<dbReference type="OrthoDB" id="2336090at2759"/>
<keyword evidence="5" id="KW-1185">Reference proteome</keyword>
<dbReference type="PANTHER" id="PTHR48081">
    <property type="entry name" value="AB HYDROLASE SUPERFAMILY PROTEIN C4A8.06C"/>
    <property type="match status" value="1"/>
</dbReference>
<reference evidence="4 5" key="1">
    <citation type="journal article" date="2016" name="Genome Biol. Evol.">
        <title>Divergent and convergent evolution of fungal pathogenicity.</title>
        <authorList>
            <person name="Shang Y."/>
            <person name="Xiao G."/>
            <person name="Zheng P."/>
            <person name="Cen K."/>
            <person name="Zhan S."/>
            <person name="Wang C."/>
        </authorList>
    </citation>
    <scope>NUCLEOTIDE SEQUENCE [LARGE SCALE GENOMIC DNA]</scope>
    <source>
        <strain evidence="4 5">RCEF 264</strain>
    </source>
</reference>
<dbReference type="InterPro" id="IPR050300">
    <property type="entry name" value="GDXG_lipolytic_enzyme"/>
</dbReference>
<dbReference type="InterPro" id="IPR013094">
    <property type="entry name" value="AB_hydrolase_3"/>
</dbReference>
<feature type="region of interest" description="Disordered" evidence="2">
    <location>
        <begin position="499"/>
        <end position="569"/>
    </location>
</feature>
<evidence type="ECO:0000313" key="5">
    <source>
        <dbReference type="Proteomes" id="UP000076874"/>
    </source>
</evidence>
<feature type="compositionally biased region" description="Low complexity" evidence="2">
    <location>
        <begin position="719"/>
        <end position="741"/>
    </location>
</feature>
<feature type="domain" description="Alpha/beta hydrolase fold-3" evidence="3">
    <location>
        <begin position="147"/>
        <end position="259"/>
    </location>
</feature>
<dbReference type="PANTHER" id="PTHR48081:SF19">
    <property type="entry name" value="AB HYDROLASE SUPERFAMILY PROTEIN C4A8.06C"/>
    <property type="match status" value="1"/>
</dbReference>
<gene>
    <name evidence="4" type="ORF">SPI_02842</name>
</gene>
<feature type="compositionally biased region" description="Basic and acidic residues" evidence="2">
    <location>
        <begin position="690"/>
        <end position="705"/>
    </location>
</feature>
<dbReference type="AlphaFoldDB" id="A0A167WUD4"/>
<evidence type="ECO:0000256" key="1">
    <source>
        <dbReference type="ARBA" id="ARBA00022801"/>
    </source>
</evidence>
<sequence length="912" mass="98525">MVFNTATVSMAVTPTVVSTLFSHYLHRKPRRKRPTAHLSYDEGLHLIRAFLIYASHHPIENVQAFMSQWVPHPQWVRVEQVTVPEAQLVRAAAVIEEQLGPDGIRLVGGRKWWQWRKPKSPLQVEWIEMRADYNARRKAAAPCRRVMLYVHGGAYFMGSVDEHRYQLQRHARKLKARVFAPRYRLAPQFPFPCGLQDCLAAYLHLLTLHEPSTILLAGDSSGGGMVLSMLVTLRDRGLPLPAGATLISPWVDLTHSFPSVSGDCPLDYIPPYGFHHRPSMAWPPPTEEVLQEMHELNRKAAQQTINDAVNNTGAAAPAGRPPVAETATDVGDTDAAWHVQLEANRLSLLAAGGDERIDIQEQIQLYTTNAMLDHPLVSPILQPTLGGLPPLLVLVGGGEILRDEQMFLAHKCAHPAKYVPSKAPLDAAAQAALKRYPPTNVQLQVWDDLCHVAPTLSFTRPGKLMYRSVAQFGAWALARAQQTGIDILDDDAISVISASSSSEADTPENDGSTTTAVQQQQQQQQEEEGPVHAAAVANEKKGREGSGRKGRDPSSLRIGKAGDPLPPFKGHMIRQRVTVHGDIFPLAPASELPACSMALEYVGVPKQGPVNKWLAAKQHWDTNYARFGKKVYKRRLRDAAVGFESFGPNEYPPPSALAGRRKIGADLAERKPKRRSPALALWSRWGSKHDENTVEREQQADRVPETETVTADGQGNGTTGSSSAAAAAAAATAGSQQQPATRALAPPGGGASRSRSRRRVVRDEQQTEDDQTGNNTGIDENTSVADLIAVGHGGHGGGGGAPVSSGSLLGVTAAGREEIATASNDDAASPALKQGHGNGLLSPDNVPDTGVTGKRPYLDGIAMPFSIRKDADTASMVTLQSAEPAQASPPGVRPSSPLPTQSIHNVARELHK</sequence>
<accession>A0A167WUD4</accession>
<dbReference type="Gene3D" id="3.40.50.1820">
    <property type="entry name" value="alpha/beta hydrolase"/>
    <property type="match status" value="1"/>
</dbReference>
<evidence type="ECO:0000313" key="4">
    <source>
        <dbReference type="EMBL" id="OAA64195.1"/>
    </source>
</evidence>
<comment type="caution">
    <text evidence="4">The sequence shown here is derived from an EMBL/GenBank/DDBJ whole genome shotgun (WGS) entry which is preliminary data.</text>
</comment>
<feature type="region of interest" description="Disordered" evidence="2">
    <location>
        <begin position="880"/>
        <end position="912"/>
    </location>
</feature>
<keyword evidence="1" id="KW-0378">Hydrolase</keyword>
<dbReference type="Proteomes" id="UP000076874">
    <property type="component" value="Unassembled WGS sequence"/>
</dbReference>
<dbReference type="GO" id="GO:0016787">
    <property type="term" value="F:hydrolase activity"/>
    <property type="evidence" value="ECO:0007669"/>
    <property type="project" value="UniProtKB-KW"/>
</dbReference>
<feature type="region of interest" description="Disordered" evidence="2">
    <location>
        <begin position="690"/>
        <end position="780"/>
    </location>
</feature>
<evidence type="ECO:0000256" key="2">
    <source>
        <dbReference type="SAM" id="MobiDB-lite"/>
    </source>
</evidence>